<dbReference type="InterPro" id="IPR044653">
    <property type="entry name" value="AZF1/2/3-like"/>
</dbReference>
<dbReference type="Pfam" id="PF13912">
    <property type="entry name" value="zf-C2H2_6"/>
    <property type="match status" value="2"/>
</dbReference>
<feature type="compositionally biased region" description="Basic and acidic residues" evidence="8">
    <location>
        <begin position="1"/>
        <end position="11"/>
    </location>
</feature>
<dbReference type="SMART" id="SM00355">
    <property type="entry name" value="ZnF_C2H2"/>
    <property type="match status" value="2"/>
</dbReference>
<keyword evidence="4" id="KW-0862">Zinc</keyword>
<protein>
    <submittedName>
        <fullName evidence="10">Zinc finger protein 4-like</fullName>
    </submittedName>
</protein>
<feature type="compositionally biased region" description="Polar residues" evidence="8">
    <location>
        <begin position="12"/>
        <end position="23"/>
    </location>
</feature>
<keyword evidence="1" id="KW-0479">Metal-binding</keyword>
<evidence type="ECO:0000256" key="6">
    <source>
        <dbReference type="ARBA" id="ARBA00023163"/>
    </source>
</evidence>
<keyword evidence="3 7" id="KW-0863">Zinc-finger</keyword>
<evidence type="ECO:0000256" key="2">
    <source>
        <dbReference type="ARBA" id="ARBA00022737"/>
    </source>
</evidence>
<proteinExistence type="predicted"/>
<dbReference type="PROSITE" id="PS50157">
    <property type="entry name" value="ZINC_FINGER_C2H2_2"/>
    <property type="match status" value="2"/>
</dbReference>
<dbReference type="PANTHER" id="PTHR45988">
    <property type="entry name" value="C2H2 TYPE ZINC FINGER TRANSCRIPTION FACTOR FAMILY-RELATED"/>
    <property type="match status" value="1"/>
</dbReference>
<dbReference type="GO" id="GO:0005634">
    <property type="term" value="C:nucleus"/>
    <property type="evidence" value="ECO:0007669"/>
    <property type="project" value="TreeGrafter"/>
</dbReference>
<evidence type="ECO:0000256" key="5">
    <source>
        <dbReference type="ARBA" id="ARBA00023015"/>
    </source>
</evidence>
<keyword evidence="6" id="KW-0804">Transcription</keyword>
<evidence type="ECO:0000256" key="8">
    <source>
        <dbReference type="SAM" id="MobiDB-lite"/>
    </source>
</evidence>
<comment type="caution">
    <text evidence="10">The sequence shown here is derived from an EMBL/GenBank/DDBJ whole genome shotgun (WGS) entry which is preliminary data.</text>
</comment>
<accession>A0A392M112</accession>
<evidence type="ECO:0000256" key="7">
    <source>
        <dbReference type="PROSITE-ProRule" id="PRU00042"/>
    </source>
</evidence>
<dbReference type="Gene3D" id="3.30.160.60">
    <property type="entry name" value="Classic Zinc Finger"/>
    <property type="match status" value="2"/>
</dbReference>
<dbReference type="PROSITE" id="PS00028">
    <property type="entry name" value="ZINC_FINGER_C2H2_1"/>
    <property type="match status" value="2"/>
</dbReference>
<evidence type="ECO:0000256" key="4">
    <source>
        <dbReference type="ARBA" id="ARBA00022833"/>
    </source>
</evidence>
<dbReference type="Proteomes" id="UP000265520">
    <property type="component" value="Unassembled WGS sequence"/>
</dbReference>
<keyword evidence="5" id="KW-0805">Transcription regulation</keyword>
<dbReference type="GO" id="GO:0003700">
    <property type="term" value="F:DNA-binding transcription factor activity"/>
    <property type="evidence" value="ECO:0007669"/>
    <property type="project" value="InterPro"/>
</dbReference>
<dbReference type="InterPro" id="IPR036236">
    <property type="entry name" value="Znf_C2H2_sf"/>
</dbReference>
<dbReference type="GO" id="GO:0000976">
    <property type="term" value="F:transcription cis-regulatory region binding"/>
    <property type="evidence" value="ECO:0007669"/>
    <property type="project" value="TreeGrafter"/>
</dbReference>
<feature type="domain" description="C2H2-type" evidence="9">
    <location>
        <begin position="174"/>
        <end position="201"/>
    </location>
</feature>
<dbReference type="SUPFAM" id="SSF57667">
    <property type="entry name" value="beta-beta-alpha zinc fingers"/>
    <property type="match status" value="1"/>
</dbReference>
<dbReference type="GO" id="GO:0008270">
    <property type="term" value="F:zinc ion binding"/>
    <property type="evidence" value="ECO:0007669"/>
    <property type="project" value="UniProtKB-KW"/>
</dbReference>
<reference evidence="10 11" key="1">
    <citation type="journal article" date="2018" name="Front. Plant Sci.">
        <title>Red Clover (Trifolium pratense) and Zigzag Clover (T. medium) - A Picture of Genomic Similarities and Differences.</title>
        <authorList>
            <person name="Dluhosova J."/>
            <person name="Istvanek J."/>
            <person name="Nedelnik J."/>
            <person name="Repkova J."/>
        </authorList>
    </citation>
    <scope>NUCLEOTIDE SEQUENCE [LARGE SCALE GENOMIC DNA]</scope>
    <source>
        <strain evidence="11">cv. 10/8</strain>
        <tissue evidence="10">Leaf</tissue>
    </source>
</reference>
<evidence type="ECO:0000256" key="1">
    <source>
        <dbReference type="ARBA" id="ARBA00022723"/>
    </source>
</evidence>
<evidence type="ECO:0000313" key="10">
    <source>
        <dbReference type="EMBL" id="MCH80946.1"/>
    </source>
</evidence>
<dbReference type="AlphaFoldDB" id="A0A392M112"/>
<feature type="region of interest" description="Disordered" evidence="8">
    <location>
        <begin position="60"/>
        <end position="101"/>
    </location>
</feature>
<dbReference type="PANTHER" id="PTHR45988:SF90">
    <property type="entry name" value="ZINC FINGER PROTEIN ZAT10-LIKE"/>
    <property type="match status" value="1"/>
</dbReference>
<name>A0A392M112_9FABA</name>
<feature type="region of interest" description="Disordered" evidence="8">
    <location>
        <begin position="1"/>
        <end position="23"/>
    </location>
</feature>
<evidence type="ECO:0000256" key="3">
    <source>
        <dbReference type="ARBA" id="ARBA00022771"/>
    </source>
</evidence>
<feature type="compositionally biased region" description="Polar residues" evidence="8">
    <location>
        <begin position="74"/>
        <end position="95"/>
    </location>
</feature>
<evidence type="ECO:0000259" key="9">
    <source>
        <dbReference type="PROSITE" id="PS50157"/>
    </source>
</evidence>
<dbReference type="InterPro" id="IPR013087">
    <property type="entry name" value="Znf_C2H2_type"/>
</dbReference>
<feature type="domain" description="C2H2-type" evidence="9">
    <location>
        <begin position="48"/>
        <end position="75"/>
    </location>
</feature>
<keyword evidence="11" id="KW-1185">Reference proteome</keyword>
<organism evidence="10 11">
    <name type="scientific">Trifolium medium</name>
    <dbReference type="NCBI Taxonomy" id="97028"/>
    <lineage>
        <taxon>Eukaryota</taxon>
        <taxon>Viridiplantae</taxon>
        <taxon>Streptophyta</taxon>
        <taxon>Embryophyta</taxon>
        <taxon>Tracheophyta</taxon>
        <taxon>Spermatophyta</taxon>
        <taxon>Magnoliopsida</taxon>
        <taxon>eudicotyledons</taxon>
        <taxon>Gunneridae</taxon>
        <taxon>Pentapetalae</taxon>
        <taxon>rosids</taxon>
        <taxon>fabids</taxon>
        <taxon>Fabales</taxon>
        <taxon>Fabaceae</taxon>
        <taxon>Papilionoideae</taxon>
        <taxon>50 kb inversion clade</taxon>
        <taxon>NPAAA clade</taxon>
        <taxon>Hologalegina</taxon>
        <taxon>IRL clade</taxon>
        <taxon>Trifolieae</taxon>
        <taxon>Trifolium</taxon>
    </lineage>
</organism>
<gene>
    <name evidence="10" type="ORF">A2U01_0001722</name>
</gene>
<sequence length="263" mass="29643">MKGKEVLKYEQHQPSNSKMPLNINHTKNDSICGLRMQKYEFSTPSMTFSCTVCQKQFPSKRSLGGHKKAHKSDPQNNNKGNEVVQSEQYQPSSSKMPRGHQMCHKREREIHRQENNNNCKKVLTMKGNEVVKSEQHQPSNSVILVPIIDLTNNGSICGWKKVQEHDIFTPSKTFSCKNCNRSFSSARALGGHVKIHKRKLNPIKLEDSVGESSINVDTKSNSILHKSTVVALPLDVRSTAATCGDYHDTIKEEAFELDLSLKL</sequence>
<keyword evidence="2" id="KW-0677">Repeat</keyword>
<dbReference type="EMBL" id="LXQA010001673">
    <property type="protein sequence ID" value="MCH80946.1"/>
    <property type="molecule type" value="Genomic_DNA"/>
</dbReference>
<evidence type="ECO:0000313" key="11">
    <source>
        <dbReference type="Proteomes" id="UP000265520"/>
    </source>
</evidence>